<feature type="compositionally biased region" description="Polar residues" evidence="9">
    <location>
        <begin position="268"/>
        <end position="279"/>
    </location>
</feature>
<evidence type="ECO:0000313" key="11">
    <source>
        <dbReference type="EMBL" id="TNV84979.1"/>
    </source>
</evidence>
<dbReference type="SUPFAM" id="SSF56112">
    <property type="entry name" value="Protein kinase-like (PK-like)"/>
    <property type="match status" value="1"/>
</dbReference>
<dbReference type="Proteomes" id="UP000785679">
    <property type="component" value="Unassembled WGS sequence"/>
</dbReference>
<keyword evidence="4" id="KW-0547">Nucleotide-binding</keyword>
<keyword evidence="5" id="KW-0418">Kinase</keyword>
<evidence type="ECO:0000256" key="8">
    <source>
        <dbReference type="ARBA" id="ARBA00048679"/>
    </source>
</evidence>
<dbReference type="GO" id="GO:0004674">
    <property type="term" value="F:protein serine/threonine kinase activity"/>
    <property type="evidence" value="ECO:0007669"/>
    <property type="project" value="UniProtKB-KW"/>
</dbReference>
<dbReference type="EC" id="2.7.11.1" evidence="1"/>
<comment type="caution">
    <text evidence="11">The sequence shown here is derived from an EMBL/GenBank/DDBJ whole genome shotgun (WGS) entry which is preliminary data.</text>
</comment>
<organism evidence="11 12">
    <name type="scientific">Halteria grandinella</name>
    <dbReference type="NCBI Taxonomy" id="5974"/>
    <lineage>
        <taxon>Eukaryota</taxon>
        <taxon>Sar</taxon>
        <taxon>Alveolata</taxon>
        <taxon>Ciliophora</taxon>
        <taxon>Intramacronucleata</taxon>
        <taxon>Spirotrichea</taxon>
        <taxon>Stichotrichia</taxon>
        <taxon>Sporadotrichida</taxon>
        <taxon>Halteriidae</taxon>
        <taxon>Halteria</taxon>
    </lineage>
</organism>
<accession>A0A8J8T7A8</accession>
<reference evidence="11" key="1">
    <citation type="submission" date="2019-06" db="EMBL/GenBank/DDBJ databases">
        <authorList>
            <person name="Zheng W."/>
        </authorList>
    </citation>
    <scope>NUCLEOTIDE SEQUENCE</scope>
    <source>
        <strain evidence="11">QDHG01</strain>
    </source>
</reference>
<dbReference type="InterPro" id="IPR011009">
    <property type="entry name" value="Kinase-like_dom_sf"/>
</dbReference>
<keyword evidence="2" id="KW-0723">Serine/threonine-protein kinase</keyword>
<feature type="domain" description="Protein kinase" evidence="10">
    <location>
        <begin position="1"/>
        <end position="180"/>
    </location>
</feature>
<feature type="compositionally biased region" description="Polar residues" evidence="9">
    <location>
        <begin position="524"/>
        <end position="538"/>
    </location>
</feature>
<protein>
    <recommendedName>
        <fullName evidence="1">non-specific serine/threonine protein kinase</fullName>
        <ecNumber evidence="1">2.7.11.1</ecNumber>
    </recommendedName>
</protein>
<evidence type="ECO:0000256" key="2">
    <source>
        <dbReference type="ARBA" id="ARBA00022527"/>
    </source>
</evidence>
<dbReference type="PROSITE" id="PS00108">
    <property type="entry name" value="PROTEIN_KINASE_ST"/>
    <property type="match status" value="1"/>
</dbReference>
<evidence type="ECO:0000256" key="6">
    <source>
        <dbReference type="ARBA" id="ARBA00022840"/>
    </source>
</evidence>
<evidence type="ECO:0000256" key="3">
    <source>
        <dbReference type="ARBA" id="ARBA00022679"/>
    </source>
</evidence>
<feature type="compositionally biased region" description="Polar residues" evidence="9">
    <location>
        <begin position="246"/>
        <end position="260"/>
    </location>
</feature>
<feature type="region of interest" description="Disordered" evidence="9">
    <location>
        <begin position="485"/>
        <end position="506"/>
    </location>
</feature>
<name>A0A8J8T7A8_HALGN</name>
<dbReference type="SMART" id="SM00220">
    <property type="entry name" value="S_TKc"/>
    <property type="match status" value="1"/>
</dbReference>
<dbReference type="AlphaFoldDB" id="A0A8J8T7A8"/>
<dbReference type="InterPro" id="IPR051131">
    <property type="entry name" value="NEK_Ser/Thr_kinase_NIMA"/>
</dbReference>
<gene>
    <name evidence="11" type="ORF">FGO68_gene3954</name>
</gene>
<feature type="region of interest" description="Disordered" evidence="9">
    <location>
        <begin position="524"/>
        <end position="556"/>
    </location>
</feature>
<keyword evidence="12" id="KW-1185">Reference proteome</keyword>
<comment type="catalytic activity">
    <reaction evidence="7">
        <text>L-threonyl-[protein] + ATP = O-phospho-L-threonyl-[protein] + ADP + H(+)</text>
        <dbReference type="Rhea" id="RHEA:46608"/>
        <dbReference type="Rhea" id="RHEA-COMP:11060"/>
        <dbReference type="Rhea" id="RHEA-COMP:11605"/>
        <dbReference type="ChEBI" id="CHEBI:15378"/>
        <dbReference type="ChEBI" id="CHEBI:30013"/>
        <dbReference type="ChEBI" id="CHEBI:30616"/>
        <dbReference type="ChEBI" id="CHEBI:61977"/>
        <dbReference type="ChEBI" id="CHEBI:456216"/>
        <dbReference type="EC" id="2.7.11.1"/>
    </reaction>
</comment>
<dbReference type="GO" id="GO:0005524">
    <property type="term" value="F:ATP binding"/>
    <property type="evidence" value="ECO:0007669"/>
    <property type="project" value="UniProtKB-KW"/>
</dbReference>
<evidence type="ECO:0000256" key="1">
    <source>
        <dbReference type="ARBA" id="ARBA00012513"/>
    </source>
</evidence>
<evidence type="ECO:0000256" key="5">
    <source>
        <dbReference type="ARBA" id="ARBA00022777"/>
    </source>
</evidence>
<dbReference type="PANTHER" id="PTHR44899">
    <property type="entry name" value="CAMK FAMILY PROTEIN KINASE"/>
    <property type="match status" value="1"/>
</dbReference>
<dbReference type="OrthoDB" id="248923at2759"/>
<evidence type="ECO:0000256" key="7">
    <source>
        <dbReference type="ARBA" id="ARBA00047899"/>
    </source>
</evidence>
<dbReference type="Gene3D" id="1.10.510.10">
    <property type="entry name" value="Transferase(Phosphotransferase) domain 1"/>
    <property type="match status" value="1"/>
</dbReference>
<evidence type="ECO:0000259" key="10">
    <source>
        <dbReference type="PROSITE" id="PS50011"/>
    </source>
</evidence>
<dbReference type="PANTHER" id="PTHR44899:SF3">
    <property type="entry name" value="SERINE_THREONINE-PROTEIN KINASE NEK1"/>
    <property type="match status" value="1"/>
</dbReference>
<keyword evidence="3" id="KW-0808">Transferase</keyword>
<keyword evidence="6" id="KW-0067">ATP-binding</keyword>
<feature type="region of interest" description="Disordered" evidence="9">
    <location>
        <begin position="220"/>
        <end position="285"/>
    </location>
</feature>
<sequence length="805" mass="90078">MEFADNGDLQGKMDEVKKLGQAISEDEIWSISIKLINALFALHSMKIVHRDIKCANVFLNKDGTVKLGDLNVSKIAKFGLMQTQTGTPYYASPEVWQDKPYDSKCDIWSLGCVIYELAAQHPPFLAQDMNGLYQKVIKGVFPHIPRQYSPDLSQLISVLLTVEPKHRPSAAQVLQMNCILKRTGVSRQEALPQVLLSQNASQNQLLSTIRVPKNLKQLTERLPKSQYEDEIQSQHRSSGRSKEGVTTKQRTQFGQIRNGSSSGGEYCGSTTSTDNSQQRIGGGTKQNKKAILDQANVVAKIMNNQEILASIPQTINRLHHRLVSQQVSRGDLLKNKYNTDIRQQETSLPHVSPSSILLNANSSIPMLNSSAHESVSNLLANESVKSSIKKLREKSQRILASKFKQQQSEKQLGLSPSQANLLLIHQQLQQQQNFPQNENEPFSTRQSTRKLQAQASQFLPDIIQVQELLDKQIKNHSLITQEYAGARQTTKAESVIQPTDNNDAQRTKLQQQIDTLKLLRQRQVQLSSNQSTSRQRLSNVFPDKNLTSHRQTPSSSNLMVVPATTISAEEHNRIVQSQSKKNLRIESQLTSKGTSEVIPLTSRGHNLNYGKHQTQVVSGVNSNRNIQSSQKQETIKRIIRHQQLQQQLRDFNIDSPAAAKGLSQAHSRGSILINRPDGDFKMRSDGASNALLHSQLSQKTLKNIPALGVPSSNSSLSKAMLPAQQIFTRRAHPVVNMRLLNLPSCYLQQTPSSSTKKGKRLAQRQMLIEGNIQQISAFSPTNYCGSAKEQEYPQFTRGEDFYPQP</sequence>
<dbReference type="PROSITE" id="PS50011">
    <property type="entry name" value="PROTEIN_KINASE_DOM"/>
    <property type="match status" value="1"/>
</dbReference>
<evidence type="ECO:0000313" key="12">
    <source>
        <dbReference type="Proteomes" id="UP000785679"/>
    </source>
</evidence>
<comment type="catalytic activity">
    <reaction evidence="8">
        <text>L-seryl-[protein] + ATP = O-phospho-L-seryl-[protein] + ADP + H(+)</text>
        <dbReference type="Rhea" id="RHEA:17989"/>
        <dbReference type="Rhea" id="RHEA-COMP:9863"/>
        <dbReference type="Rhea" id="RHEA-COMP:11604"/>
        <dbReference type="ChEBI" id="CHEBI:15378"/>
        <dbReference type="ChEBI" id="CHEBI:29999"/>
        <dbReference type="ChEBI" id="CHEBI:30616"/>
        <dbReference type="ChEBI" id="CHEBI:83421"/>
        <dbReference type="ChEBI" id="CHEBI:456216"/>
        <dbReference type="EC" id="2.7.11.1"/>
    </reaction>
</comment>
<dbReference type="Pfam" id="PF00069">
    <property type="entry name" value="Pkinase"/>
    <property type="match status" value="1"/>
</dbReference>
<dbReference type="InterPro" id="IPR000719">
    <property type="entry name" value="Prot_kinase_dom"/>
</dbReference>
<feature type="compositionally biased region" description="Polar residues" evidence="9">
    <location>
        <begin position="487"/>
        <end position="506"/>
    </location>
</feature>
<evidence type="ECO:0000256" key="9">
    <source>
        <dbReference type="SAM" id="MobiDB-lite"/>
    </source>
</evidence>
<proteinExistence type="predicted"/>
<evidence type="ECO:0000256" key="4">
    <source>
        <dbReference type="ARBA" id="ARBA00022741"/>
    </source>
</evidence>
<dbReference type="InterPro" id="IPR008271">
    <property type="entry name" value="Ser/Thr_kinase_AS"/>
</dbReference>
<dbReference type="EMBL" id="RRYP01002255">
    <property type="protein sequence ID" value="TNV84979.1"/>
    <property type="molecule type" value="Genomic_DNA"/>
</dbReference>